<name>A0ABW4BI49_9LACO</name>
<dbReference type="PANTHER" id="PTHR43355:SF2">
    <property type="entry name" value="FLAVIN REDUCTASE (NADPH)"/>
    <property type="match status" value="1"/>
</dbReference>
<protein>
    <submittedName>
        <fullName evidence="2">NAD(P)H-binding protein</fullName>
    </submittedName>
</protein>
<dbReference type="InterPro" id="IPR036291">
    <property type="entry name" value="NAD(P)-bd_dom_sf"/>
</dbReference>
<proteinExistence type="predicted"/>
<evidence type="ECO:0000259" key="1">
    <source>
        <dbReference type="Pfam" id="PF13460"/>
    </source>
</evidence>
<dbReference type="Pfam" id="PF13460">
    <property type="entry name" value="NAD_binding_10"/>
    <property type="match status" value="1"/>
</dbReference>
<sequence length="200" mass="21455">MTNILIIGATGSIGQVTRNYLLQNTKDALTLMARHTSRINALNPNREHILEGSVTDPSTLQQALQNQDVVFAALSGDLPSMAEALVAGMQQAGVDRLLFISSMGIYNEIPASVGAGGNLDHNPVLAPYRRAADIIEASPLNYTIIRPGWFDNGSPDYEVTHKGEPFGGHDVARASIADLVMRLAHDPSLGSRDSLGINRK</sequence>
<reference evidence="3" key="1">
    <citation type="journal article" date="2019" name="Int. J. Syst. Evol. Microbiol.">
        <title>The Global Catalogue of Microorganisms (GCM) 10K type strain sequencing project: providing services to taxonomists for standard genome sequencing and annotation.</title>
        <authorList>
            <consortium name="The Broad Institute Genomics Platform"/>
            <consortium name="The Broad Institute Genome Sequencing Center for Infectious Disease"/>
            <person name="Wu L."/>
            <person name="Ma J."/>
        </authorList>
    </citation>
    <scope>NUCLEOTIDE SEQUENCE [LARGE SCALE GENOMIC DNA]</scope>
    <source>
        <strain evidence="3">CCM 9110</strain>
    </source>
</reference>
<dbReference type="InterPro" id="IPR016040">
    <property type="entry name" value="NAD(P)-bd_dom"/>
</dbReference>
<evidence type="ECO:0000313" key="2">
    <source>
        <dbReference type="EMBL" id="MFD1400159.1"/>
    </source>
</evidence>
<accession>A0ABW4BI49</accession>
<dbReference type="EMBL" id="JBHTOA010000048">
    <property type="protein sequence ID" value="MFD1400159.1"/>
    <property type="molecule type" value="Genomic_DNA"/>
</dbReference>
<organism evidence="2 3">
    <name type="scientific">Lacticaseibacillus suilingensis</name>
    <dbReference type="NCBI Taxonomy" id="2799577"/>
    <lineage>
        <taxon>Bacteria</taxon>
        <taxon>Bacillati</taxon>
        <taxon>Bacillota</taxon>
        <taxon>Bacilli</taxon>
        <taxon>Lactobacillales</taxon>
        <taxon>Lactobacillaceae</taxon>
        <taxon>Lacticaseibacillus</taxon>
    </lineage>
</organism>
<comment type="caution">
    <text evidence="2">The sequence shown here is derived from an EMBL/GenBank/DDBJ whole genome shotgun (WGS) entry which is preliminary data.</text>
</comment>
<dbReference type="InterPro" id="IPR051606">
    <property type="entry name" value="Polyketide_Oxido-like"/>
</dbReference>
<gene>
    <name evidence="2" type="ORF">ACFQ41_12645</name>
</gene>
<dbReference type="PANTHER" id="PTHR43355">
    <property type="entry name" value="FLAVIN REDUCTASE (NADPH)"/>
    <property type="match status" value="1"/>
</dbReference>
<dbReference type="Gene3D" id="3.40.50.720">
    <property type="entry name" value="NAD(P)-binding Rossmann-like Domain"/>
    <property type="match status" value="1"/>
</dbReference>
<feature type="domain" description="NAD(P)-binding" evidence="1">
    <location>
        <begin position="8"/>
        <end position="187"/>
    </location>
</feature>
<dbReference type="SUPFAM" id="SSF51735">
    <property type="entry name" value="NAD(P)-binding Rossmann-fold domains"/>
    <property type="match status" value="1"/>
</dbReference>
<keyword evidence="3" id="KW-1185">Reference proteome</keyword>
<dbReference type="Proteomes" id="UP001597199">
    <property type="component" value="Unassembled WGS sequence"/>
</dbReference>
<evidence type="ECO:0000313" key="3">
    <source>
        <dbReference type="Proteomes" id="UP001597199"/>
    </source>
</evidence>
<dbReference type="RefSeq" id="WP_204118340.1">
    <property type="nucleotide sequence ID" value="NZ_BOLV01000004.1"/>
</dbReference>